<evidence type="ECO:0000313" key="3">
    <source>
        <dbReference type="Proteomes" id="UP001295444"/>
    </source>
</evidence>
<feature type="non-terminal residue" evidence="2">
    <location>
        <position position="122"/>
    </location>
</feature>
<evidence type="ECO:0000313" key="2">
    <source>
        <dbReference type="EMBL" id="CAH2300949.1"/>
    </source>
</evidence>
<dbReference type="EMBL" id="OW240917">
    <property type="protein sequence ID" value="CAH2300949.1"/>
    <property type="molecule type" value="Genomic_DNA"/>
</dbReference>
<gene>
    <name evidence="2" type="ORF">PECUL_23A037535</name>
</gene>
<keyword evidence="3" id="KW-1185">Reference proteome</keyword>
<reference evidence="2" key="1">
    <citation type="submission" date="2022-03" db="EMBL/GenBank/DDBJ databases">
        <authorList>
            <person name="Alioto T."/>
            <person name="Alioto T."/>
            <person name="Gomez Garrido J."/>
        </authorList>
    </citation>
    <scope>NUCLEOTIDE SEQUENCE</scope>
</reference>
<name>A0AAD1SG87_PELCU</name>
<dbReference type="PANTHER" id="PTHR31475">
    <property type="entry name" value="UPF0462 PROTEIN"/>
    <property type="match status" value="1"/>
</dbReference>
<evidence type="ECO:0000256" key="1">
    <source>
        <dbReference type="ARBA" id="ARBA00038085"/>
    </source>
</evidence>
<dbReference type="Proteomes" id="UP001295444">
    <property type="component" value="Chromosome 06"/>
</dbReference>
<accession>A0AAD1SG87</accession>
<proteinExistence type="inferred from homology"/>
<protein>
    <submittedName>
        <fullName evidence="2">Uncharacterized protein</fullName>
    </submittedName>
</protein>
<dbReference type="PANTHER" id="PTHR31475:SF6">
    <property type="entry name" value="UPF0462 PROTEIN C4ORF33 HOMOLOG"/>
    <property type="match status" value="1"/>
</dbReference>
<comment type="similarity">
    <text evidence="1">Belongs to the UPF0462 family.</text>
</comment>
<sequence>MSSDVVFHLYLRSRPCHFFSTLKRILENLVRNKSKGEPFRTDTKSCLQNNYNMGQQASDALSSDNYIPPPGEPGQPFDGLWDYEVVESFFLNSKTTQYLEVELCPHGQHLVLLLCGVGNAFK</sequence>
<dbReference type="AlphaFoldDB" id="A0AAD1SG87"/>
<organism evidence="2 3">
    <name type="scientific">Pelobates cultripes</name>
    <name type="common">Western spadefoot toad</name>
    <dbReference type="NCBI Taxonomy" id="61616"/>
    <lineage>
        <taxon>Eukaryota</taxon>
        <taxon>Metazoa</taxon>
        <taxon>Chordata</taxon>
        <taxon>Craniata</taxon>
        <taxon>Vertebrata</taxon>
        <taxon>Euteleostomi</taxon>
        <taxon>Amphibia</taxon>
        <taxon>Batrachia</taxon>
        <taxon>Anura</taxon>
        <taxon>Pelobatoidea</taxon>
        <taxon>Pelobatidae</taxon>
        <taxon>Pelobates</taxon>
    </lineage>
</organism>